<sequence>MIHVHFTFVFSSRAFFSFVRLTDPARYRDYNEWHQLDHRPENLLLPGVAWGERWAATADCAELITAPAPEYSGLDFVAMYWFRDPAEQSVTEWSALGERSFQWGRRPEMSYVERPFLGFFSPVKGYVAPRVLVSAEALPFRPNRGIRLTLTRVKDPHGLAAEQAFRWHDTVGMPGLLEIPGVAGGWTFSFLHTQRHATVPRDGGPDFPPGSLRLRLLFLDEDPVRVEHGIRRQEAAWAEDGAPGSAEELLLSGPLRTIIPWQDW</sequence>
<organism evidence="1 2">
    <name type="scientific">Amycolatopsis taiwanensis</name>
    <dbReference type="NCBI Taxonomy" id="342230"/>
    <lineage>
        <taxon>Bacteria</taxon>
        <taxon>Bacillati</taxon>
        <taxon>Actinomycetota</taxon>
        <taxon>Actinomycetes</taxon>
        <taxon>Pseudonocardiales</taxon>
        <taxon>Pseudonocardiaceae</taxon>
        <taxon>Amycolatopsis</taxon>
    </lineage>
</organism>
<name>A0A9W6QYY6_9PSEU</name>
<evidence type="ECO:0000313" key="2">
    <source>
        <dbReference type="Proteomes" id="UP001165136"/>
    </source>
</evidence>
<proteinExistence type="predicted"/>
<reference evidence="1" key="1">
    <citation type="submission" date="2023-03" db="EMBL/GenBank/DDBJ databases">
        <title>Amycolatopsis taiwanensis NBRC 103393.</title>
        <authorList>
            <person name="Ichikawa N."/>
            <person name="Sato H."/>
            <person name="Tonouchi N."/>
        </authorList>
    </citation>
    <scope>NUCLEOTIDE SEQUENCE</scope>
    <source>
        <strain evidence="1">NBRC 103393</strain>
    </source>
</reference>
<gene>
    <name evidence="1" type="ORF">Atai01_20340</name>
</gene>
<dbReference type="AlphaFoldDB" id="A0A9W6QYY6"/>
<comment type="caution">
    <text evidence="1">The sequence shown here is derived from an EMBL/GenBank/DDBJ whole genome shotgun (WGS) entry which is preliminary data.</text>
</comment>
<dbReference type="EMBL" id="BSTI01000004">
    <property type="protein sequence ID" value="GLY65415.1"/>
    <property type="molecule type" value="Genomic_DNA"/>
</dbReference>
<evidence type="ECO:0000313" key="1">
    <source>
        <dbReference type="EMBL" id="GLY65415.1"/>
    </source>
</evidence>
<dbReference type="Proteomes" id="UP001165136">
    <property type="component" value="Unassembled WGS sequence"/>
</dbReference>
<accession>A0A9W6QYY6</accession>
<protein>
    <submittedName>
        <fullName evidence="1">Uncharacterized protein</fullName>
    </submittedName>
</protein>
<keyword evidence="2" id="KW-1185">Reference proteome</keyword>